<organism evidence="6 7">
    <name type="scientific">Planoprotostelium fungivorum</name>
    <dbReference type="NCBI Taxonomy" id="1890364"/>
    <lineage>
        <taxon>Eukaryota</taxon>
        <taxon>Amoebozoa</taxon>
        <taxon>Evosea</taxon>
        <taxon>Variosea</taxon>
        <taxon>Cavosteliida</taxon>
        <taxon>Cavosteliaceae</taxon>
        <taxon>Planoprotostelium</taxon>
    </lineage>
</organism>
<dbReference type="CDD" id="cd01276">
    <property type="entry name" value="PKCI_related"/>
    <property type="match status" value="1"/>
</dbReference>
<dbReference type="Gene3D" id="3.30.428.10">
    <property type="entry name" value="HIT-like"/>
    <property type="match status" value="1"/>
</dbReference>
<protein>
    <recommendedName>
        <fullName evidence="5">HIT domain-containing protein</fullName>
    </recommendedName>
</protein>
<dbReference type="PROSITE" id="PS51084">
    <property type="entry name" value="HIT_2"/>
    <property type="match status" value="1"/>
</dbReference>
<evidence type="ECO:0000256" key="2">
    <source>
        <dbReference type="PIRSR" id="PIRSR601310-3"/>
    </source>
</evidence>
<feature type="active site" description="Tele-AMP-histidine intermediate" evidence="1">
    <location>
        <position position="691"/>
    </location>
</feature>
<gene>
    <name evidence="6" type="ORF">PROFUN_08400</name>
</gene>
<proteinExistence type="predicted"/>
<dbReference type="InterPro" id="IPR011146">
    <property type="entry name" value="HIT-like"/>
</dbReference>
<dbReference type="InterPro" id="IPR036265">
    <property type="entry name" value="HIT-like_sf"/>
</dbReference>
<feature type="region of interest" description="Disordered" evidence="4">
    <location>
        <begin position="573"/>
        <end position="594"/>
    </location>
</feature>
<reference evidence="6 7" key="1">
    <citation type="journal article" date="2018" name="Genome Biol. Evol.">
        <title>Multiple Roots of Fruiting Body Formation in Amoebozoa.</title>
        <authorList>
            <person name="Hillmann F."/>
            <person name="Forbes G."/>
            <person name="Novohradska S."/>
            <person name="Ferling I."/>
            <person name="Riege K."/>
            <person name="Groth M."/>
            <person name="Westermann M."/>
            <person name="Marz M."/>
            <person name="Spaller T."/>
            <person name="Winckler T."/>
            <person name="Schaap P."/>
            <person name="Glockner G."/>
        </authorList>
    </citation>
    <scope>NUCLEOTIDE SEQUENCE [LARGE SCALE GENOMIC DNA]</scope>
    <source>
        <strain evidence="6 7">Jena</strain>
    </source>
</reference>
<sequence>MVRVIDSHLPEFDVWKTEVQFGLCNRPELFGYPDTQLLTEWENHFNQTDLSFLFQSLSRYETVLVHSNLFFETLNQRHNAVKRPLSPDDITEEEMGSSKRRQQEGLTLEQLPAEIIEKIADHLLPDPSLGKISYLTDSLFDFMLCSKHFYHIAFPLWQQYWLSSLTLPFRIPSQVRRYFSSHPQATSFVRSLHLTLEEREKDSASTFSNPETYPSLRRIYIDVDGKSKCARSTIQQFEQRNFACIKIDFRLTDKMEEVMYRCFEECLIKPSSLEHFNLVVRFYHVDEIEHLARHSQFIARLGECTKLTKLRLPHYMQRAATAQTWPLLTLLKFTFKIDPDDSAAYHPSLFSQFFDRHPLITDLRLLQTGKLKSSHLPRLERIHCKYRSIEQVVAPLSDGSYMPIRFIELKEDWEHKMEMVFPPHLRNPLTPGCLSQLPPSLECLSVTSATDENELHPPVPPTLSPLPNLKELSIRLHGDISFSVLGVHDRDDFSACPLYDWVILWLRAIPTLDRIRIHNTAPKETRESDTDVRVHLRQKTEMRFQEPAKENEYMITRNEGLYQSNATNRLVTTTDEPSNNMTEEGKPAPTNPNEDTIFGKILRKEIPATVVYEDEDALAFRDVSPQAPTHVIIIPKVFISQLSKAKPEHERVLGHLLLVAQKVAYNEGLDDGFRIVINDGPKGCQSVYHLHVHLIGGRQLKWPPG</sequence>
<keyword evidence="7" id="KW-1185">Reference proteome</keyword>
<name>A0A2P6NJS8_9EUKA</name>
<dbReference type="SUPFAM" id="SSF54197">
    <property type="entry name" value="HIT-like"/>
    <property type="match status" value="1"/>
</dbReference>
<dbReference type="PRINTS" id="PR00332">
    <property type="entry name" value="HISTRIAD"/>
</dbReference>
<accession>A0A2P6NJS8</accession>
<evidence type="ECO:0000256" key="3">
    <source>
        <dbReference type="PROSITE-ProRule" id="PRU00464"/>
    </source>
</evidence>
<dbReference type="OrthoDB" id="672793at2759"/>
<evidence type="ECO:0000313" key="7">
    <source>
        <dbReference type="Proteomes" id="UP000241769"/>
    </source>
</evidence>
<feature type="compositionally biased region" description="Polar residues" evidence="4">
    <location>
        <begin position="573"/>
        <end position="582"/>
    </location>
</feature>
<feature type="region of interest" description="Disordered" evidence="4">
    <location>
        <begin position="83"/>
        <end position="105"/>
    </location>
</feature>
<evidence type="ECO:0000256" key="4">
    <source>
        <dbReference type="SAM" id="MobiDB-lite"/>
    </source>
</evidence>
<dbReference type="STRING" id="1890364.A0A2P6NJS8"/>
<dbReference type="AlphaFoldDB" id="A0A2P6NJS8"/>
<dbReference type="InterPro" id="IPR001310">
    <property type="entry name" value="Histidine_triad_HIT"/>
</dbReference>
<evidence type="ECO:0000259" key="5">
    <source>
        <dbReference type="PROSITE" id="PS51084"/>
    </source>
</evidence>
<dbReference type="InParanoid" id="A0A2P6NJS8"/>
<dbReference type="PROSITE" id="PS00892">
    <property type="entry name" value="HIT_1"/>
    <property type="match status" value="1"/>
</dbReference>
<dbReference type="PANTHER" id="PTHR23089">
    <property type="entry name" value="HISTIDINE TRIAD HIT PROTEIN"/>
    <property type="match status" value="1"/>
</dbReference>
<dbReference type="GO" id="GO:0003824">
    <property type="term" value="F:catalytic activity"/>
    <property type="evidence" value="ECO:0007669"/>
    <property type="project" value="InterPro"/>
</dbReference>
<evidence type="ECO:0000256" key="1">
    <source>
        <dbReference type="PIRSR" id="PIRSR601310-1"/>
    </source>
</evidence>
<dbReference type="Pfam" id="PF01230">
    <property type="entry name" value="HIT"/>
    <property type="match status" value="1"/>
</dbReference>
<comment type="caution">
    <text evidence="6">The sequence shown here is derived from an EMBL/GenBank/DDBJ whole genome shotgun (WGS) entry which is preliminary data.</text>
</comment>
<evidence type="ECO:0000313" key="6">
    <source>
        <dbReference type="EMBL" id="PRP84200.1"/>
    </source>
</evidence>
<dbReference type="EMBL" id="MDYQ01000068">
    <property type="protein sequence ID" value="PRP84200.1"/>
    <property type="molecule type" value="Genomic_DNA"/>
</dbReference>
<dbReference type="FunFam" id="3.30.428.10:FF:000005">
    <property type="entry name" value="Histidine triad nucleotide-binding protein 1"/>
    <property type="match status" value="1"/>
</dbReference>
<feature type="short sequence motif" description="Histidine triad motif" evidence="2 3">
    <location>
        <begin position="689"/>
        <end position="693"/>
    </location>
</feature>
<dbReference type="Proteomes" id="UP000241769">
    <property type="component" value="Unassembled WGS sequence"/>
</dbReference>
<dbReference type="InterPro" id="IPR019808">
    <property type="entry name" value="Histidine_triad_CS"/>
</dbReference>
<feature type="domain" description="HIT" evidence="5">
    <location>
        <begin position="597"/>
        <end position="705"/>
    </location>
</feature>